<feature type="active site" description="Tele-AMP-histidine intermediate" evidence="1">
    <location>
        <position position="281"/>
    </location>
</feature>
<dbReference type="Pfam" id="PF14279">
    <property type="entry name" value="HNH_5"/>
    <property type="match status" value="1"/>
</dbReference>
<gene>
    <name evidence="6" type="ORF">F8A88_04815</name>
</gene>
<dbReference type="InterPro" id="IPR029471">
    <property type="entry name" value="HNH_5"/>
</dbReference>
<dbReference type="EMBL" id="WAIE01000001">
    <property type="protein sequence ID" value="KAB1443894.1"/>
    <property type="molecule type" value="Genomic_DNA"/>
</dbReference>
<dbReference type="InterPro" id="IPR001310">
    <property type="entry name" value="Histidine_triad_HIT"/>
</dbReference>
<feature type="short sequence motif" description="Histidine triad motif" evidence="2 3">
    <location>
        <begin position="279"/>
        <end position="283"/>
    </location>
</feature>
<dbReference type="Proteomes" id="UP000438699">
    <property type="component" value="Unassembled WGS sequence"/>
</dbReference>
<evidence type="ECO:0000313" key="6">
    <source>
        <dbReference type="EMBL" id="KAB1443894.1"/>
    </source>
</evidence>
<dbReference type="Gene3D" id="3.30.428.10">
    <property type="entry name" value="HIT-like"/>
    <property type="match status" value="1"/>
</dbReference>
<dbReference type="Pfam" id="PF01230">
    <property type="entry name" value="HIT"/>
    <property type="match status" value="1"/>
</dbReference>
<dbReference type="InterPro" id="IPR011146">
    <property type="entry name" value="HIT-like"/>
</dbReference>
<accession>A0A6N6N756</accession>
<feature type="domain" description="HIT" evidence="5">
    <location>
        <begin position="185"/>
        <end position="294"/>
    </location>
</feature>
<feature type="region of interest" description="Disordered" evidence="4">
    <location>
        <begin position="286"/>
        <end position="311"/>
    </location>
</feature>
<evidence type="ECO:0000256" key="1">
    <source>
        <dbReference type="PIRSR" id="PIRSR601310-1"/>
    </source>
</evidence>
<sequence>MSHIYQPLMIRSLVEADGTATIRQLAHAFIIQDESQLKYYEDRIKKMPLRILKKNGVIDRQGDLVALKTGKLTFEQRAQIKMLCDQKMQEFIVKRGLSIWDYRLLDTPVSGSVYYEAMKESGGRCALCGATKDERPLDLDHIIPRSKGGKSTKDNLQVLCSRCNRTKGNKDDTDFRKLKQIDSLPGCKFCFTEINPAIVVEEHNSVFAILDKYPVSEGHHLIIPKRHVADWFTMTTQERREGEELIRVLKKRIEIADKTITGFNVGMNTGESAGQTIFHAHIHLIPRRDGDTPHPRGGVRGAIPEKMDYGD</sequence>
<name>A0A6N6N756_9BACT</name>
<dbReference type="OrthoDB" id="9784774at2"/>
<dbReference type="PRINTS" id="PR00332">
    <property type="entry name" value="HISTRIAD"/>
</dbReference>
<keyword evidence="7" id="KW-1185">Reference proteome</keyword>
<dbReference type="AlphaFoldDB" id="A0A6N6N756"/>
<dbReference type="PANTHER" id="PTHR42997:SF1">
    <property type="entry name" value="AP-4-A PHOSPHORYLASE"/>
    <property type="match status" value="1"/>
</dbReference>
<evidence type="ECO:0000256" key="4">
    <source>
        <dbReference type="SAM" id="MobiDB-lite"/>
    </source>
</evidence>
<comment type="caution">
    <text evidence="6">The sequence shown here is derived from an EMBL/GenBank/DDBJ whole genome shotgun (WGS) entry which is preliminary data.</text>
</comment>
<evidence type="ECO:0000313" key="7">
    <source>
        <dbReference type="Proteomes" id="UP000438699"/>
    </source>
</evidence>
<dbReference type="Gene3D" id="1.10.30.50">
    <property type="match status" value="1"/>
</dbReference>
<evidence type="ECO:0000256" key="2">
    <source>
        <dbReference type="PIRSR" id="PIRSR601310-3"/>
    </source>
</evidence>
<evidence type="ECO:0000256" key="3">
    <source>
        <dbReference type="PROSITE-ProRule" id="PRU00464"/>
    </source>
</evidence>
<dbReference type="InterPro" id="IPR003615">
    <property type="entry name" value="HNH_nuc"/>
</dbReference>
<dbReference type="SUPFAM" id="SSF54197">
    <property type="entry name" value="HIT-like"/>
    <property type="match status" value="1"/>
</dbReference>
<dbReference type="InterPro" id="IPR036265">
    <property type="entry name" value="HIT-like_sf"/>
</dbReference>
<dbReference type="CDD" id="cd00085">
    <property type="entry name" value="HNHc"/>
    <property type="match status" value="1"/>
</dbReference>
<dbReference type="PROSITE" id="PS51084">
    <property type="entry name" value="HIT_2"/>
    <property type="match status" value="1"/>
</dbReference>
<protein>
    <submittedName>
        <fullName evidence="6">HIT domain-containing protein</fullName>
    </submittedName>
</protein>
<dbReference type="PANTHER" id="PTHR42997">
    <property type="entry name" value="HIT FAMILY HYDROLASE"/>
    <property type="match status" value="1"/>
</dbReference>
<dbReference type="InterPro" id="IPR052908">
    <property type="entry name" value="AP-4-A_phosphorylase"/>
</dbReference>
<proteinExistence type="predicted"/>
<reference evidence="6 7" key="1">
    <citation type="journal article" date="2017" name="Int. J. Syst. Evol. Microbiol.">
        <title>Desulfovibrio senegalensis sp. nov., a mesophilic sulfate reducer isolated from marine sediment.</title>
        <authorList>
            <person name="Thioye A."/>
            <person name="Gam Z.B.A."/>
            <person name="Mbengue M."/>
            <person name="Cayol J.L."/>
            <person name="Joseph-Bartoli M."/>
            <person name="Toure-Kane C."/>
            <person name="Labat M."/>
        </authorList>
    </citation>
    <scope>NUCLEOTIDE SEQUENCE [LARGE SCALE GENOMIC DNA]</scope>
    <source>
        <strain evidence="6 7">DSM 101509</strain>
    </source>
</reference>
<evidence type="ECO:0000259" key="5">
    <source>
        <dbReference type="PROSITE" id="PS51084"/>
    </source>
</evidence>
<dbReference type="SMART" id="SM00507">
    <property type="entry name" value="HNHc"/>
    <property type="match status" value="1"/>
</dbReference>
<organism evidence="6 7">
    <name type="scientific">Pseudodesulfovibrio senegalensis</name>
    <dbReference type="NCBI Taxonomy" id="1721087"/>
    <lineage>
        <taxon>Bacteria</taxon>
        <taxon>Pseudomonadati</taxon>
        <taxon>Thermodesulfobacteriota</taxon>
        <taxon>Desulfovibrionia</taxon>
        <taxon>Desulfovibrionales</taxon>
        <taxon>Desulfovibrionaceae</taxon>
    </lineage>
</organism>
<dbReference type="GO" id="GO:0003824">
    <property type="term" value="F:catalytic activity"/>
    <property type="evidence" value="ECO:0007669"/>
    <property type="project" value="InterPro"/>
</dbReference>